<keyword evidence="10" id="KW-1185">Reference proteome</keyword>
<dbReference type="GO" id="GO:0005737">
    <property type="term" value="C:cytoplasm"/>
    <property type="evidence" value="ECO:0007669"/>
    <property type="project" value="UniProtKB-SubCell"/>
</dbReference>
<name>A0A939RSP3_9CELL</name>
<keyword evidence="4" id="KW-0963">Cytoplasm</keyword>
<gene>
    <name evidence="9" type="ORF">J4G33_09555</name>
</gene>
<comment type="subcellular location">
    <subcellularLocation>
        <location evidence="1">Cytoplasm</location>
    </subcellularLocation>
</comment>
<dbReference type="Proteomes" id="UP000664209">
    <property type="component" value="Unassembled WGS sequence"/>
</dbReference>
<dbReference type="GO" id="GO:0051301">
    <property type="term" value="P:cell division"/>
    <property type="evidence" value="ECO:0007669"/>
    <property type="project" value="UniProtKB-KW"/>
</dbReference>
<dbReference type="RefSeq" id="WP_208055734.1">
    <property type="nucleotide sequence ID" value="NZ_JAGEMK010000004.1"/>
</dbReference>
<dbReference type="EMBL" id="JAGEMK010000004">
    <property type="protein sequence ID" value="MBO1752047.1"/>
    <property type="molecule type" value="Genomic_DNA"/>
</dbReference>
<evidence type="ECO:0000256" key="1">
    <source>
        <dbReference type="ARBA" id="ARBA00004496"/>
    </source>
</evidence>
<evidence type="ECO:0000313" key="10">
    <source>
        <dbReference type="Proteomes" id="UP000664209"/>
    </source>
</evidence>
<evidence type="ECO:0000256" key="3">
    <source>
        <dbReference type="ARBA" id="ARBA00018787"/>
    </source>
</evidence>
<evidence type="ECO:0000256" key="8">
    <source>
        <dbReference type="ARBA" id="ARBA00031737"/>
    </source>
</evidence>
<dbReference type="NCBIfam" id="TIGR03544">
    <property type="entry name" value="DivI1A_domain"/>
    <property type="match status" value="2"/>
</dbReference>
<sequence length="188" mass="19668">MISAAEVRSARFTPTKFREGYEPEQVDALMARVAAGLDAAATGEAPGVTAEDVLNARFKATKFTEGYDQDQVDDFLDRVVASLRAGEGAGAAAGPAGQPAEPIDAARLRSELASLQPRRMRAGYDPDAVAAIVNAAAGSLDLHARGLRPSPGADEVAGAQLPTTWWTPGFDRHAVDALLARVVTTLRG</sequence>
<dbReference type="InterPro" id="IPR019933">
    <property type="entry name" value="DivIVA_domain"/>
</dbReference>
<protein>
    <recommendedName>
        <fullName evidence="3">Cell wall synthesis protein Wag31</fullName>
    </recommendedName>
    <alternativeName>
        <fullName evidence="8">Antigen 84</fullName>
    </alternativeName>
</protein>
<evidence type="ECO:0000256" key="7">
    <source>
        <dbReference type="ARBA" id="ARBA00023306"/>
    </source>
</evidence>
<accession>A0A939RSP3</accession>
<keyword evidence="5" id="KW-0132">Cell division</keyword>
<keyword evidence="6" id="KW-0175">Coiled coil</keyword>
<comment type="caution">
    <text evidence="9">The sequence shown here is derived from an EMBL/GenBank/DDBJ whole genome shotgun (WGS) entry which is preliminary data.</text>
</comment>
<evidence type="ECO:0000313" key="9">
    <source>
        <dbReference type="EMBL" id="MBO1752047.1"/>
    </source>
</evidence>
<dbReference type="AlphaFoldDB" id="A0A939RSP3"/>
<reference evidence="9" key="1">
    <citation type="submission" date="2021-03" db="EMBL/GenBank/DDBJ databases">
        <title>Actinotalea soli sp. nov., isolated from soil.</title>
        <authorList>
            <person name="Ping W."/>
            <person name="Zhang J."/>
        </authorList>
    </citation>
    <scope>NUCLEOTIDE SEQUENCE</scope>
    <source>
        <strain evidence="9">BY-33</strain>
    </source>
</reference>
<evidence type="ECO:0000256" key="5">
    <source>
        <dbReference type="ARBA" id="ARBA00022618"/>
    </source>
</evidence>
<dbReference type="PANTHER" id="PTHR35794">
    <property type="entry name" value="CELL DIVISION PROTEIN DIVIVA"/>
    <property type="match status" value="1"/>
</dbReference>
<proteinExistence type="inferred from homology"/>
<comment type="similarity">
    <text evidence="2">Belongs to the DivIVA family.</text>
</comment>
<evidence type="ECO:0000256" key="6">
    <source>
        <dbReference type="ARBA" id="ARBA00023054"/>
    </source>
</evidence>
<keyword evidence="7" id="KW-0131">Cell cycle</keyword>
<dbReference type="InterPro" id="IPR007793">
    <property type="entry name" value="DivIVA_fam"/>
</dbReference>
<organism evidence="9 10">
    <name type="scientific">Actinotalea soli</name>
    <dbReference type="NCBI Taxonomy" id="2819234"/>
    <lineage>
        <taxon>Bacteria</taxon>
        <taxon>Bacillati</taxon>
        <taxon>Actinomycetota</taxon>
        <taxon>Actinomycetes</taxon>
        <taxon>Micrococcales</taxon>
        <taxon>Cellulomonadaceae</taxon>
        <taxon>Actinotalea</taxon>
    </lineage>
</organism>
<dbReference type="PANTHER" id="PTHR35794:SF2">
    <property type="entry name" value="CELL DIVISION PROTEIN DIVIVA"/>
    <property type="match status" value="1"/>
</dbReference>
<evidence type="ECO:0000256" key="4">
    <source>
        <dbReference type="ARBA" id="ARBA00022490"/>
    </source>
</evidence>
<dbReference type="Gene3D" id="6.10.250.660">
    <property type="match status" value="2"/>
</dbReference>
<evidence type="ECO:0000256" key="2">
    <source>
        <dbReference type="ARBA" id="ARBA00009008"/>
    </source>
</evidence>